<feature type="transmembrane region" description="Helical" evidence="8">
    <location>
        <begin position="25"/>
        <end position="45"/>
    </location>
</feature>
<feature type="transmembrane region" description="Helical" evidence="8">
    <location>
        <begin position="156"/>
        <end position="173"/>
    </location>
</feature>
<dbReference type="PANTHER" id="PTHR43731:SF14">
    <property type="entry name" value="PRESENILIN-ASSOCIATED RHOMBOID-LIKE PROTEIN, MITOCHONDRIAL"/>
    <property type="match status" value="1"/>
</dbReference>
<reference evidence="11" key="1">
    <citation type="submission" date="2021-02" db="EMBL/GenBank/DDBJ databases">
        <title>Leucobacter sp. CX169.</title>
        <authorList>
            <person name="Cheng Y."/>
        </authorList>
    </citation>
    <scope>NUCLEOTIDE SEQUENCE [LARGE SCALE GENOMIC DNA]</scope>
    <source>
        <strain evidence="11">JY899</strain>
    </source>
</reference>
<feature type="transmembrane region" description="Helical" evidence="8">
    <location>
        <begin position="65"/>
        <end position="89"/>
    </location>
</feature>
<evidence type="ECO:0000256" key="8">
    <source>
        <dbReference type="SAM" id="Phobius"/>
    </source>
</evidence>
<name>A0ABS2TC34_9ACTO</name>
<dbReference type="PANTHER" id="PTHR43731">
    <property type="entry name" value="RHOMBOID PROTEASE"/>
    <property type="match status" value="1"/>
</dbReference>
<dbReference type="GO" id="GO:0006508">
    <property type="term" value="P:proteolysis"/>
    <property type="evidence" value="ECO:0007669"/>
    <property type="project" value="UniProtKB-KW"/>
</dbReference>
<dbReference type="SUPFAM" id="SSF144091">
    <property type="entry name" value="Rhomboid-like"/>
    <property type="match status" value="1"/>
</dbReference>
<feature type="transmembrane region" description="Helical" evidence="8">
    <location>
        <begin position="179"/>
        <end position="196"/>
    </location>
</feature>
<keyword evidence="10" id="KW-0645">Protease</keyword>
<accession>A0ABS2TC34</accession>
<evidence type="ECO:0000256" key="3">
    <source>
        <dbReference type="ARBA" id="ARBA00022692"/>
    </source>
</evidence>
<protein>
    <submittedName>
        <fullName evidence="10">Rhomboid family intramembrane serine protease</fullName>
    </submittedName>
</protein>
<evidence type="ECO:0000256" key="2">
    <source>
        <dbReference type="ARBA" id="ARBA00009045"/>
    </source>
</evidence>
<dbReference type="GO" id="GO:0008233">
    <property type="term" value="F:peptidase activity"/>
    <property type="evidence" value="ECO:0007669"/>
    <property type="project" value="UniProtKB-KW"/>
</dbReference>
<keyword evidence="5 8" id="KW-1133">Transmembrane helix</keyword>
<keyword evidence="11" id="KW-1185">Reference proteome</keyword>
<sequence>MTEYPDPVPADRAPDPDRPRRRRPAVTTALIVMCVGVYGFGRLWPEVESTLIFAPWLGETQPYRFIGSAFIHADFWHLIFNMYALWLVGNAIEPAFGRWRFIALYALSAIGGNVAVLVLSDPTGVSYFTFVVGASGAVFGLFGALFVLAKRLSRDTTALLILLGINLILGFILEGISWQSHLGGLIVGVVLAFFYVRTNRLWGHIAATAAVAMTLAGTILLNYA</sequence>
<keyword evidence="3 8" id="KW-0812">Transmembrane</keyword>
<comment type="caution">
    <text evidence="10">The sequence shown here is derived from an EMBL/GenBank/DDBJ whole genome shotgun (WGS) entry which is preliminary data.</text>
</comment>
<comment type="similarity">
    <text evidence="2">Belongs to the peptidase S54 family.</text>
</comment>
<feature type="domain" description="Peptidase S54 rhomboid" evidence="9">
    <location>
        <begin position="60"/>
        <end position="197"/>
    </location>
</feature>
<comment type="subcellular location">
    <subcellularLocation>
        <location evidence="1">Membrane</location>
        <topology evidence="1">Multi-pass membrane protein</topology>
    </subcellularLocation>
</comment>
<feature type="transmembrane region" description="Helical" evidence="8">
    <location>
        <begin position="201"/>
        <end position="223"/>
    </location>
</feature>
<dbReference type="Proteomes" id="UP000705983">
    <property type="component" value="Unassembled WGS sequence"/>
</dbReference>
<evidence type="ECO:0000256" key="1">
    <source>
        <dbReference type="ARBA" id="ARBA00004141"/>
    </source>
</evidence>
<organism evidence="10 11">
    <name type="scientific">Flaviflexus equikiangi</name>
    <dbReference type="NCBI Taxonomy" id="2758573"/>
    <lineage>
        <taxon>Bacteria</taxon>
        <taxon>Bacillati</taxon>
        <taxon>Actinomycetota</taxon>
        <taxon>Actinomycetes</taxon>
        <taxon>Actinomycetales</taxon>
        <taxon>Actinomycetaceae</taxon>
        <taxon>Flaviflexus</taxon>
    </lineage>
</organism>
<feature type="transmembrane region" description="Helical" evidence="8">
    <location>
        <begin position="125"/>
        <end position="149"/>
    </location>
</feature>
<feature type="transmembrane region" description="Helical" evidence="8">
    <location>
        <begin position="101"/>
        <end position="119"/>
    </location>
</feature>
<evidence type="ECO:0000259" key="9">
    <source>
        <dbReference type="Pfam" id="PF01694"/>
    </source>
</evidence>
<feature type="region of interest" description="Disordered" evidence="7">
    <location>
        <begin position="1"/>
        <end position="22"/>
    </location>
</feature>
<dbReference type="RefSeq" id="WP_187995832.1">
    <property type="nucleotide sequence ID" value="NZ_JACEXG010000001.1"/>
</dbReference>
<evidence type="ECO:0000313" key="11">
    <source>
        <dbReference type="Proteomes" id="UP000705983"/>
    </source>
</evidence>
<dbReference type="InterPro" id="IPR050925">
    <property type="entry name" value="Rhomboid_protease_S54"/>
</dbReference>
<dbReference type="InterPro" id="IPR035952">
    <property type="entry name" value="Rhomboid-like_sf"/>
</dbReference>
<evidence type="ECO:0000313" key="10">
    <source>
        <dbReference type="EMBL" id="MBM9432196.1"/>
    </source>
</evidence>
<dbReference type="Gene3D" id="1.20.1540.10">
    <property type="entry name" value="Rhomboid-like"/>
    <property type="match status" value="1"/>
</dbReference>
<dbReference type="InterPro" id="IPR022764">
    <property type="entry name" value="Peptidase_S54_rhomboid_dom"/>
</dbReference>
<evidence type="ECO:0000256" key="7">
    <source>
        <dbReference type="SAM" id="MobiDB-lite"/>
    </source>
</evidence>
<evidence type="ECO:0000256" key="6">
    <source>
        <dbReference type="ARBA" id="ARBA00023136"/>
    </source>
</evidence>
<dbReference type="EMBL" id="JAFFJS010000001">
    <property type="protein sequence ID" value="MBM9432196.1"/>
    <property type="molecule type" value="Genomic_DNA"/>
</dbReference>
<dbReference type="Pfam" id="PF01694">
    <property type="entry name" value="Rhomboid"/>
    <property type="match status" value="1"/>
</dbReference>
<keyword evidence="4" id="KW-0378">Hydrolase</keyword>
<evidence type="ECO:0000256" key="4">
    <source>
        <dbReference type="ARBA" id="ARBA00022801"/>
    </source>
</evidence>
<proteinExistence type="inferred from homology"/>
<evidence type="ECO:0000256" key="5">
    <source>
        <dbReference type="ARBA" id="ARBA00022989"/>
    </source>
</evidence>
<keyword evidence="6 8" id="KW-0472">Membrane</keyword>
<gene>
    <name evidence="10" type="ORF">JVW63_00505</name>
</gene>